<dbReference type="EMBL" id="JAUSYA010000001">
    <property type="protein sequence ID" value="MDQ0683294.1"/>
    <property type="molecule type" value="Genomic_DNA"/>
</dbReference>
<evidence type="ECO:0000313" key="1">
    <source>
        <dbReference type="EMBL" id="MDQ0683294.1"/>
    </source>
</evidence>
<reference evidence="1 2" key="1">
    <citation type="submission" date="2023-07" db="EMBL/GenBank/DDBJ databases">
        <title>Comparative genomics of wheat-associated soil bacteria to identify genetic determinants of phenazine resistance.</title>
        <authorList>
            <person name="Mouncey N."/>
        </authorList>
    </citation>
    <scope>NUCLEOTIDE SEQUENCE [LARGE SCALE GENOMIC DNA]</scope>
    <source>
        <strain evidence="1 2">W4I19-2</strain>
    </source>
</reference>
<accession>A0ABU0PY60</accession>
<comment type="caution">
    <text evidence="1">The sequence shown here is derived from an EMBL/GenBank/DDBJ whole genome shotgun (WGS) entry which is preliminary data.</text>
</comment>
<sequence length="53" mass="5450">MSVRLTSPSRRPSVAVDLLRLSAARFGTGAPHGDVGPEQPALADGALRAVLDP</sequence>
<dbReference type="Proteomes" id="UP001243364">
    <property type="component" value="Unassembled WGS sequence"/>
</dbReference>
<keyword evidence="2" id="KW-1185">Reference proteome</keyword>
<evidence type="ECO:0000313" key="2">
    <source>
        <dbReference type="Proteomes" id="UP001243364"/>
    </source>
</evidence>
<gene>
    <name evidence="1" type="ORF">QFZ56_002257</name>
</gene>
<proteinExistence type="predicted"/>
<name>A0ABU0PY60_STRAH</name>
<dbReference type="RefSeq" id="WP_307042125.1">
    <property type="nucleotide sequence ID" value="NZ_JAUSYA010000001.1"/>
</dbReference>
<organism evidence="1 2">
    <name type="scientific">Streptomyces achromogenes</name>
    <dbReference type="NCBI Taxonomy" id="67255"/>
    <lineage>
        <taxon>Bacteria</taxon>
        <taxon>Bacillati</taxon>
        <taxon>Actinomycetota</taxon>
        <taxon>Actinomycetes</taxon>
        <taxon>Kitasatosporales</taxon>
        <taxon>Streptomycetaceae</taxon>
        <taxon>Streptomyces</taxon>
    </lineage>
</organism>
<protein>
    <submittedName>
        <fullName evidence="1">Uncharacterized protein</fullName>
    </submittedName>
</protein>